<accession>A0ABV1GI56</accession>
<evidence type="ECO:0000313" key="2">
    <source>
        <dbReference type="Proteomes" id="UP001477672"/>
    </source>
</evidence>
<reference evidence="1 2" key="1">
    <citation type="submission" date="2024-03" db="EMBL/GenBank/DDBJ databases">
        <title>Human intestinal bacterial collection.</title>
        <authorList>
            <person name="Pauvert C."/>
            <person name="Hitch T.C.A."/>
            <person name="Clavel T."/>
        </authorList>
    </citation>
    <scope>NUCLEOTIDE SEQUENCE [LARGE SCALE GENOMIC DNA]</scope>
    <source>
        <strain evidence="1 2">CLA-JM-H11</strain>
    </source>
</reference>
<dbReference type="GO" id="GO:0008270">
    <property type="term" value="F:zinc ion binding"/>
    <property type="evidence" value="ECO:0007669"/>
    <property type="project" value="UniProtKB-KW"/>
</dbReference>
<keyword evidence="1" id="KW-0479">Metal-binding</keyword>
<keyword evidence="2" id="KW-1185">Reference proteome</keyword>
<protein>
    <submittedName>
        <fullName evidence="1">Zinc-finger-containing protein</fullName>
    </submittedName>
</protein>
<keyword evidence="1" id="KW-0862">Zinc</keyword>
<evidence type="ECO:0000313" key="1">
    <source>
        <dbReference type="EMBL" id="MEQ2521530.1"/>
    </source>
</evidence>
<keyword evidence="1" id="KW-0863">Zinc-finger</keyword>
<name>A0ABV1GI56_9FIRM</name>
<dbReference type="EMBL" id="JBBMFA010000111">
    <property type="protein sequence ID" value="MEQ2521530.1"/>
    <property type="molecule type" value="Genomic_DNA"/>
</dbReference>
<gene>
    <name evidence="1" type="ORF">WMO24_14000</name>
</gene>
<sequence length="182" mass="20953">MLEMNMKSPLPSCFPCGFPALFLFLAEKRNLIMRKNKKKGNNPSKMRCPYCGAPMILRSADGIYKDNSQHNTLYVCRNYPECDTYVRTRPGTARPMGTPANRELRVLRIQAHRCFDALHQNGYMTKRDAYIWLAALLQMPQSQAHIGYLSEYSCRKVIDESTSMLQRCKQHASNRINKVVIS</sequence>
<organism evidence="1 2">
    <name type="scientific">Ruthenibacterium intestinale</name>
    <dbReference type="NCBI Taxonomy" id="3133163"/>
    <lineage>
        <taxon>Bacteria</taxon>
        <taxon>Bacillati</taxon>
        <taxon>Bacillota</taxon>
        <taxon>Clostridia</taxon>
        <taxon>Eubacteriales</taxon>
        <taxon>Oscillospiraceae</taxon>
        <taxon>Ruthenibacterium</taxon>
    </lineage>
</organism>
<dbReference type="Proteomes" id="UP001477672">
    <property type="component" value="Unassembled WGS sequence"/>
</dbReference>
<dbReference type="RefSeq" id="WP_349216991.1">
    <property type="nucleotide sequence ID" value="NZ_JBBMFA010000111.1"/>
</dbReference>
<dbReference type="Pfam" id="PF11672">
    <property type="entry name" value="DUF3268"/>
    <property type="match status" value="1"/>
</dbReference>
<comment type="caution">
    <text evidence="1">The sequence shown here is derived from an EMBL/GenBank/DDBJ whole genome shotgun (WGS) entry which is preliminary data.</text>
</comment>
<dbReference type="InterPro" id="IPR021686">
    <property type="entry name" value="DUF3268"/>
</dbReference>
<proteinExistence type="predicted"/>